<reference evidence="3" key="1">
    <citation type="submission" date="2020-11" db="EMBL/GenBank/DDBJ databases">
        <title>Sequencing the genomes of 1000 actinobacteria strains.</title>
        <authorList>
            <person name="Klenk H.-P."/>
        </authorList>
    </citation>
    <scope>NUCLEOTIDE SEQUENCE</scope>
    <source>
        <strain evidence="3">DSM 43175</strain>
    </source>
</reference>
<dbReference type="AlphaFoldDB" id="A0A931DEU8"/>
<proteinExistence type="predicted"/>
<protein>
    <submittedName>
        <fullName evidence="3">Uncharacterized protein</fullName>
    </submittedName>
</protein>
<accession>A0A931DEU8</accession>
<dbReference type="EMBL" id="JADOUA010000001">
    <property type="protein sequence ID" value="MBG6087519.1"/>
    <property type="molecule type" value="Genomic_DNA"/>
</dbReference>
<evidence type="ECO:0000313" key="4">
    <source>
        <dbReference type="Proteomes" id="UP000614047"/>
    </source>
</evidence>
<sequence>MHAAAPPTTAAPATTTPAPHATTARPVPRWVVWTAHAVPLSVLPAGLWRIAMGLGVPLGFSGEMARLYEGPDWVLTPYVILLSLITEGFALLTLGLVRPWGEVFPRWIPFLGGRPVPVMAAVTAASLGAVAVMWICGAVALSWNGSLGMTDPEAPQGAAAWLMILCYVPALAWGPLLAVVTAAYYVRRRGLTPSPKAGRDRI</sequence>
<feature type="transmembrane region" description="Helical" evidence="2">
    <location>
        <begin position="30"/>
        <end position="55"/>
    </location>
</feature>
<dbReference type="RefSeq" id="WP_231403702.1">
    <property type="nucleotide sequence ID" value="NZ_BAABES010000024.1"/>
</dbReference>
<dbReference type="Proteomes" id="UP000614047">
    <property type="component" value="Unassembled WGS sequence"/>
</dbReference>
<keyword evidence="2" id="KW-0472">Membrane</keyword>
<evidence type="ECO:0000313" key="3">
    <source>
        <dbReference type="EMBL" id="MBG6087519.1"/>
    </source>
</evidence>
<keyword evidence="2" id="KW-1133">Transmembrane helix</keyword>
<feature type="transmembrane region" description="Helical" evidence="2">
    <location>
        <begin position="75"/>
        <end position="97"/>
    </location>
</feature>
<keyword evidence="4" id="KW-1185">Reference proteome</keyword>
<organism evidence="3 4">
    <name type="scientific">Actinomadura viridis</name>
    <dbReference type="NCBI Taxonomy" id="58110"/>
    <lineage>
        <taxon>Bacteria</taxon>
        <taxon>Bacillati</taxon>
        <taxon>Actinomycetota</taxon>
        <taxon>Actinomycetes</taxon>
        <taxon>Streptosporangiales</taxon>
        <taxon>Thermomonosporaceae</taxon>
        <taxon>Actinomadura</taxon>
    </lineage>
</organism>
<feature type="region of interest" description="Disordered" evidence="1">
    <location>
        <begin position="1"/>
        <end position="22"/>
    </location>
</feature>
<keyword evidence="2" id="KW-0812">Transmembrane</keyword>
<feature type="transmembrane region" description="Helical" evidence="2">
    <location>
        <begin position="118"/>
        <end position="141"/>
    </location>
</feature>
<name>A0A931DEU8_9ACTN</name>
<comment type="caution">
    <text evidence="3">The sequence shown here is derived from an EMBL/GenBank/DDBJ whole genome shotgun (WGS) entry which is preliminary data.</text>
</comment>
<evidence type="ECO:0000256" key="2">
    <source>
        <dbReference type="SAM" id="Phobius"/>
    </source>
</evidence>
<gene>
    <name evidence="3" type="ORF">IW256_001632</name>
</gene>
<feature type="transmembrane region" description="Helical" evidence="2">
    <location>
        <begin position="161"/>
        <end position="186"/>
    </location>
</feature>
<evidence type="ECO:0000256" key="1">
    <source>
        <dbReference type="SAM" id="MobiDB-lite"/>
    </source>
</evidence>